<reference evidence="2 3" key="1">
    <citation type="submission" date="2014-03" db="EMBL/GenBank/DDBJ databases">
        <title>The Genome Sequence of Plasmodium fragile nilgiri.</title>
        <authorList>
            <consortium name="The Broad Institute Genomics Platform"/>
            <consortium name="The Broad Institute Genome Sequencing Center for Infectious Disease"/>
            <person name="Neafsey D."/>
            <person name="Duraisingh M."/>
            <person name="Young S.K."/>
            <person name="Zeng Q."/>
            <person name="Gargeya S."/>
            <person name="Abouelleil A."/>
            <person name="Alvarado L."/>
            <person name="Chapman S.B."/>
            <person name="Gainer-Dewar J."/>
            <person name="Goldberg J."/>
            <person name="Griggs A."/>
            <person name="Gujja S."/>
            <person name="Hansen M."/>
            <person name="Howarth C."/>
            <person name="Imamovic A."/>
            <person name="Larimer J."/>
            <person name="Pearson M."/>
            <person name="Poon T.W."/>
            <person name="Priest M."/>
            <person name="Roberts A."/>
            <person name="Saif S."/>
            <person name="Shea T."/>
            <person name="Sykes S."/>
            <person name="Wortman J."/>
            <person name="Nusbaum C."/>
            <person name="Birren B."/>
        </authorList>
    </citation>
    <scope>NUCLEOTIDE SEQUENCE [LARGE SCALE GENOMIC DNA]</scope>
    <source>
        <strain evidence="3">nilgiri</strain>
    </source>
</reference>
<dbReference type="EMBL" id="KQ001676">
    <property type="protein sequence ID" value="KJP87320.1"/>
    <property type="molecule type" value="Genomic_DNA"/>
</dbReference>
<name>A0A0D9QJT0_PLAFR</name>
<evidence type="ECO:0000313" key="3">
    <source>
        <dbReference type="Proteomes" id="UP000054561"/>
    </source>
</evidence>
<dbReference type="PANTHER" id="PTHR36193">
    <property type="entry name" value="PHISTB DOMAIN-CONTAINING RESA-LIKE PROTEIN 1"/>
    <property type="match status" value="1"/>
</dbReference>
<dbReference type="RefSeq" id="XP_012336046.1">
    <property type="nucleotide sequence ID" value="XM_012480623.1"/>
</dbReference>
<proteinExistence type="predicted"/>
<dbReference type="InterPro" id="IPR044885">
    <property type="entry name" value="PRESA_N_sf"/>
</dbReference>
<evidence type="ECO:0000313" key="2">
    <source>
        <dbReference type="EMBL" id="KJP87320.1"/>
    </source>
</evidence>
<dbReference type="OMA" id="MENKKSW"/>
<dbReference type="InterPro" id="IPR019111">
    <property type="entry name" value="PRESA_N"/>
</dbReference>
<protein>
    <recommendedName>
        <fullName evidence="1">Plasmodium RESA N-terminal domain-containing protein</fullName>
    </recommendedName>
</protein>
<dbReference type="OrthoDB" id="384145at2759"/>
<accession>A0A0D9QJT0</accession>
<organism evidence="2 3">
    <name type="scientific">Plasmodium fragile</name>
    <dbReference type="NCBI Taxonomy" id="5857"/>
    <lineage>
        <taxon>Eukaryota</taxon>
        <taxon>Sar</taxon>
        <taxon>Alveolata</taxon>
        <taxon>Apicomplexa</taxon>
        <taxon>Aconoidasida</taxon>
        <taxon>Haemosporida</taxon>
        <taxon>Plasmodiidae</taxon>
        <taxon>Plasmodium</taxon>
        <taxon>Plasmodium (Plasmodium)</taxon>
    </lineage>
</organism>
<gene>
    <name evidence="2" type="ORF">AK88_03000</name>
</gene>
<evidence type="ECO:0000259" key="1">
    <source>
        <dbReference type="Pfam" id="PF09687"/>
    </source>
</evidence>
<dbReference type="PANTHER" id="PTHR36193:SF23">
    <property type="entry name" value="PHISTB DOMAIN-CONTAINING RESA-LIKE PROTEIN 1"/>
    <property type="match status" value="1"/>
</dbReference>
<dbReference type="GeneID" id="24268314"/>
<dbReference type="VEuPathDB" id="PlasmoDB:AK88_03000"/>
<dbReference type="AlphaFoldDB" id="A0A0D9QJT0"/>
<dbReference type="Pfam" id="PF09687">
    <property type="entry name" value="PRESAN"/>
    <property type="match status" value="1"/>
</dbReference>
<sequence length="311" mass="37013">MGKTSTKFFANGLSTPQKVSICHVIIILLLHLFEIIHPHANANSYCQMSRSNGGRILAKSILAQLEEVGDMRDVGREAKMDPTEYSTHAPAQAHQMAWEMKHMTPSQHMDSTNSHIPTKHKTINQGHMHISTSDEAFLHLRRKINSYINKHNSQQTNYNKGNIKTDENIKKNVKLFERKLKKQMNTLNFYVSKKDMYILWGNAYDRRRHIYIHMINKLWDKCVQITEKNQIPKNFLFKIWWKAYSDLVQELQNYDSLNLNSFYQLYYKDRCPRYTYVEFIMENKKSWKTFTKSMKNKWTNNLLHELYGYYK</sequence>
<dbReference type="Proteomes" id="UP000054561">
    <property type="component" value="Unassembled WGS sequence"/>
</dbReference>
<dbReference type="Gene3D" id="6.10.280.180">
    <property type="entry name" value="Plasmodium RESA, N-terminal helical domain"/>
    <property type="match status" value="1"/>
</dbReference>
<feature type="domain" description="Plasmodium RESA N-terminal" evidence="1">
    <location>
        <begin position="176"/>
        <end position="298"/>
    </location>
</feature>
<keyword evidence="3" id="KW-1185">Reference proteome</keyword>